<keyword evidence="11" id="KW-1185">Reference proteome</keyword>
<accession>A0AAD3D932</accession>
<name>A0AAD3D932_9STRA</name>
<reference evidence="10 11" key="1">
    <citation type="journal article" date="2021" name="Sci. Rep.">
        <title>The genome of the diatom Chaetoceros tenuissimus carries an ancient integrated fragment of an extant virus.</title>
        <authorList>
            <person name="Hongo Y."/>
            <person name="Kimura K."/>
            <person name="Takaki Y."/>
            <person name="Yoshida Y."/>
            <person name="Baba S."/>
            <person name="Kobayashi G."/>
            <person name="Nagasaki K."/>
            <person name="Hano T."/>
            <person name="Tomaru Y."/>
        </authorList>
    </citation>
    <scope>NUCLEOTIDE SEQUENCE [LARGE SCALE GENOMIC DNA]</scope>
    <source>
        <strain evidence="10 11">NIES-3715</strain>
    </source>
</reference>
<evidence type="ECO:0000256" key="3">
    <source>
        <dbReference type="ARBA" id="ARBA00022448"/>
    </source>
</evidence>
<keyword evidence="3 9" id="KW-0813">Transport</keyword>
<keyword evidence="6" id="KW-1133">Transmembrane helix</keyword>
<evidence type="ECO:0000256" key="6">
    <source>
        <dbReference type="ARBA" id="ARBA00022989"/>
    </source>
</evidence>
<comment type="subcellular location">
    <subcellularLocation>
        <location evidence="1">Membrane</location>
        <topology evidence="1">Multi-pass membrane protein</topology>
    </subcellularLocation>
</comment>
<dbReference type="PROSITE" id="PS50920">
    <property type="entry name" value="SOLCAR"/>
    <property type="match status" value="3"/>
</dbReference>
<comment type="caution">
    <text evidence="10">The sequence shown here is derived from an EMBL/GenBank/DDBJ whole genome shotgun (WGS) entry which is preliminary data.</text>
</comment>
<evidence type="ECO:0008006" key="12">
    <source>
        <dbReference type="Google" id="ProtNLM"/>
    </source>
</evidence>
<evidence type="ECO:0000256" key="7">
    <source>
        <dbReference type="ARBA" id="ARBA00023136"/>
    </source>
</evidence>
<evidence type="ECO:0000256" key="1">
    <source>
        <dbReference type="ARBA" id="ARBA00004141"/>
    </source>
</evidence>
<dbReference type="SUPFAM" id="SSF103506">
    <property type="entry name" value="Mitochondrial carrier"/>
    <property type="match status" value="1"/>
</dbReference>
<evidence type="ECO:0000256" key="4">
    <source>
        <dbReference type="ARBA" id="ARBA00022692"/>
    </source>
</evidence>
<dbReference type="InterPro" id="IPR050391">
    <property type="entry name" value="Mito_Metabolite_Transporter"/>
</dbReference>
<sequence length="305" mass="33578">MFPSKPYTFATSPAPPQPLSKPVIFATSGIGGCLGWCIVHPCNTLAVRWNLASMQGKKFSFGNMIKESGWASLYDGLGAGIWRQVFYATTRFGLFETFRDKLHEYRGKTDFAGRVAVGALSGGIAAYISCPAEVAVVRMSNDSSLPAAERRNYKGIVDAGQRIIKEEGVAAFWRGSTPFVQRAMMVGVFQVATLDQFKELYVRQFNQKKNSIPNVFCAAMTSGLLYSLATMPLEGAKNRMASQKPGPDGKLPYKGTLQTIQTVSKQEGFSALYNGFLPYYARCGGHTVSMFVIVQVMRDFYQKSH</sequence>
<dbReference type="AlphaFoldDB" id="A0AAD3D932"/>
<feature type="repeat" description="Solcar" evidence="8">
    <location>
        <begin position="210"/>
        <end position="300"/>
    </location>
</feature>
<evidence type="ECO:0000313" key="10">
    <source>
        <dbReference type="EMBL" id="GFH59055.1"/>
    </source>
</evidence>
<dbReference type="Proteomes" id="UP001054902">
    <property type="component" value="Unassembled WGS sequence"/>
</dbReference>
<evidence type="ECO:0000256" key="9">
    <source>
        <dbReference type="RuleBase" id="RU000488"/>
    </source>
</evidence>
<dbReference type="EMBL" id="BLLK01000062">
    <property type="protein sequence ID" value="GFH59055.1"/>
    <property type="molecule type" value="Genomic_DNA"/>
</dbReference>
<dbReference type="Pfam" id="PF00153">
    <property type="entry name" value="Mito_carr"/>
    <property type="match status" value="3"/>
</dbReference>
<dbReference type="PANTHER" id="PTHR45618">
    <property type="entry name" value="MITOCHONDRIAL DICARBOXYLATE CARRIER-RELATED"/>
    <property type="match status" value="1"/>
</dbReference>
<dbReference type="Gene3D" id="1.50.40.10">
    <property type="entry name" value="Mitochondrial carrier domain"/>
    <property type="match status" value="1"/>
</dbReference>
<evidence type="ECO:0000256" key="5">
    <source>
        <dbReference type="ARBA" id="ARBA00022737"/>
    </source>
</evidence>
<dbReference type="InterPro" id="IPR023395">
    <property type="entry name" value="MCP_dom_sf"/>
</dbReference>
<keyword evidence="7 8" id="KW-0472">Membrane</keyword>
<dbReference type="GO" id="GO:0016020">
    <property type="term" value="C:membrane"/>
    <property type="evidence" value="ECO:0007669"/>
    <property type="project" value="UniProtKB-SubCell"/>
</dbReference>
<evidence type="ECO:0000256" key="2">
    <source>
        <dbReference type="ARBA" id="ARBA00006375"/>
    </source>
</evidence>
<comment type="similarity">
    <text evidence="2 9">Belongs to the mitochondrial carrier (TC 2.A.29) family.</text>
</comment>
<protein>
    <recommendedName>
        <fullName evidence="12">Mitochondrial 2-oxoglutarate/malate carrier protein</fullName>
    </recommendedName>
</protein>
<organism evidence="10 11">
    <name type="scientific">Chaetoceros tenuissimus</name>
    <dbReference type="NCBI Taxonomy" id="426638"/>
    <lineage>
        <taxon>Eukaryota</taxon>
        <taxon>Sar</taxon>
        <taxon>Stramenopiles</taxon>
        <taxon>Ochrophyta</taxon>
        <taxon>Bacillariophyta</taxon>
        <taxon>Coscinodiscophyceae</taxon>
        <taxon>Chaetocerotophycidae</taxon>
        <taxon>Chaetocerotales</taxon>
        <taxon>Chaetocerotaceae</taxon>
        <taxon>Chaetoceros</taxon>
    </lineage>
</organism>
<proteinExistence type="inferred from homology"/>
<evidence type="ECO:0000256" key="8">
    <source>
        <dbReference type="PROSITE-ProRule" id="PRU00282"/>
    </source>
</evidence>
<keyword evidence="4 8" id="KW-0812">Transmembrane</keyword>
<feature type="repeat" description="Solcar" evidence="8">
    <location>
        <begin position="19"/>
        <end position="101"/>
    </location>
</feature>
<dbReference type="PROSITE" id="PS51257">
    <property type="entry name" value="PROKAR_LIPOPROTEIN"/>
    <property type="match status" value="1"/>
</dbReference>
<evidence type="ECO:0000313" key="11">
    <source>
        <dbReference type="Proteomes" id="UP001054902"/>
    </source>
</evidence>
<feature type="repeat" description="Solcar" evidence="8">
    <location>
        <begin position="109"/>
        <end position="200"/>
    </location>
</feature>
<dbReference type="InterPro" id="IPR018108">
    <property type="entry name" value="MCP_transmembrane"/>
</dbReference>
<keyword evidence="5" id="KW-0677">Repeat</keyword>
<gene>
    <name evidence="10" type="ORF">CTEN210_15531</name>
</gene>